<dbReference type="InterPro" id="IPR029058">
    <property type="entry name" value="AB_hydrolase_fold"/>
</dbReference>
<dbReference type="InterPro" id="IPR013094">
    <property type="entry name" value="AB_hydrolase_3"/>
</dbReference>
<protein>
    <recommendedName>
        <fullName evidence="2">Alpha/beta hydrolase fold-3 domain-containing protein</fullName>
    </recommendedName>
</protein>
<dbReference type="Gene3D" id="3.40.50.1820">
    <property type="entry name" value="alpha/beta hydrolase"/>
    <property type="match status" value="1"/>
</dbReference>
<dbReference type="InterPro" id="IPR050300">
    <property type="entry name" value="GDXG_lipolytic_enzyme"/>
</dbReference>
<name>W3XEB0_PESFW</name>
<dbReference type="SUPFAM" id="SSF53474">
    <property type="entry name" value="alpha/beta-Hydrolases"/>
    <property type="match status" value="1"/>
</dbReference>
<evidence type="ECO:0000313" key="3">
    <source>
        <dbReference type="EMBL" id="ETS84354.1"/>
    </source>
</evidence>
<dbReference type="PANTHER" id="PTHR48081">
    <property type="entry name" value="AB HYDROLASE SUPERFAMILY PROTEIN C4A8.06C"/>
    <property type="match status" value="1"/>
</dbReference>
<organism evidence="3 4">
    <name type="scientific">Pestalotiopsis fici (strain W106-1 / CGMCC3.15140)</name>
    <dbReference type="NCBI Taxonomy" id="1229662"/>
    <lineage>
        <taxon>Eukaryota</taxon>
        <taxon>Fungi</taxon>
        <taxon>Dikarya</taxon>
        <taxon>Ascomycota</taxon>
        <taxon>Pezizomycotina</taxon>
        <taxon>Sordariomycetes</taxon>
        <taxon>Xylariomycetidae</taxon>
        <taxon>Amphisphaeriales</taxon>
        <taxon>Sporocadaceae</taxon>
        <taxon>Pestalotiopsis</taxon>
    </lineage>
</organism>
<sequence>MADRYNSPYHHLGNPYPEWVEFYTKQPDRVPQLVGSPKEMRDVMQFLKAKATSMVPPMEDGITVQNLSYPAADGAQIPLRLYTPSGRTNPGPAIVYIHGGGWTLGDLEGEDLSCRSMCLHADCVVVSMDYRLAPEHQFPIGLEDVWAAVTIENAAHILVDVNCLIIGGSSSGGNMAAVLAHRARDRGICLKGQILRIPSVCHIDVYPPNLNLWSMEELKDAPLLSKRSMELFWSYYNPSNPANPDASPLLRESFAGLAPAYVQIAGMDPLRDEGLAYVDKLQQANVQVKLDVYPGFPHAFGYFPELPSARTLERDLLKAIREMIDRET</sequence>
<dbReference type="InParanoid" id="W3XEB0"/>
<dbReference type="Proteomes" id="UP000030651">
    <property type="component" value="Unassembled WGS sequence"/>
</dbReference>
<dbReference type="OrthoDB" id="408631at2759"/>
<dbReference type="GO" id="GO:0016787">
    <property type="term" value="F:hydrolase activity"/>
    <property type="evidence" value="ECO:0007669"/>
    <property type="project" value="UniProtKB-KW"/>
</dbReference>
<dbReference type="KEGG" id="pfy:PFICI_02379"/>
<dbReference type="PANTHER" id="PTHR48081:SF8">
    <property type="entry name" value="ALPHA_BETA HYDROLASE FOLD-3 DOMAIN-CONTAINING PROTEIN-RELATED"/>
    <property type="match status" value="1"/>
</dbReference>
<evidence type="ECO:0000256" key="1">
    <source>
        <dbReference type="ARBA" id="ARBA00022801"/>
    </source>
</evidence>
<dbReference type="HOGENOM" id="CLU_012494_6_3_1"/>
<dbReference type="RefSeq" id="XP_007829151.1">
    <property type="nucleotide sequence ID" value="XM_007830960.1"/>
</dbReference>
<dbReference type="Pfam" id="PF07859">
    <property type="entry name" value="Abhydrolase_3"/>
    <property type="match status" value="1"/>
</dbReference>
<dbReference type="eggNOG" id="KOG1515">
    <property type="taxonomic scope" value="Eukaryota"/>
</dbReference>
<evidence type="ECO:0000313" key="4">
    <source>
        <dbReference type="Proteomes" id="UP000030651"/>
    </source>
</evidence>
<accession>W3XEB0</accession>
<dbReference type="AlphaFoldDB" id="W3XEB0"/>
<dbReference type="EMBL" id="KI912110">
    <property type="protein sequence ID" value="ETS84354.1"/>
    <property type="molecule type" value="Genomic_DNA"/>
</dbReference>
<dbReference type="STRING" id="1229662.W3XEB0"/>
<feature type="domain" description="Alpha/beta hydrolase fold-3" evidence="2">
    <location>
        <begin position="94"/>
        <end position="300"/>
    </location>
</feature>
<keyword evidence="1" id="KW-0378">Hydrolase</keyword>
<keyword evidence="4" id="KW-1185">Reference proteome</keyword>
<reference evidence="4" key="1">
    <citation type="journal article" date="2015" name="BMC Genomics">
        <title>Genomic and transcriptomic analysis of the endophytic fungus Pestalotiopsis fici reveals its lifestyle and high potential for synthesis of natural products.</title>
        <authorList>
            <person name="Wang X."/>
            <person name="Zhang X."/>
            <person name="Liu L."/>
            <person name="Xiang M."/>
            <person name="Wang W."/>
            <person name="Sun X."/>
            <person name="Che Y."/>
            <person name="Guo L."/>
            <person name="Liu G."/>
            <person name="Guo L."/>
            <person name="Wang C."/>
            <person name="Yin W.B."/>
            <person name="Stadler M."/>
            <person name="Zhang X."/>
            <person name="Liu X."/>
        </authorList>
    </citation>
    <scope>NUCLEOTIDE SEQUENCE [LARGE SCALE GENOMIC DNA]</scope>
    <source>
        <strain evidence="4">W106-1 / CGMCC3.15140</strain>
    </source>
</reference>
<gene>
    <name evidence="3" type="ORF">PFICI_02379</name>
</gene>
<proteinExistence type="predicted"/>
<dbReference type="OMA" id="CTVRVQL"/>
<evidence type="ECO:0000259" key="2">
    <source>
        <dbReference type="Pfam" id="PF07859"/>
    </source>
</evidence>
<dbReference type="GeneID" id="19267392"/>